<gene>
    <name evidence="11" type="primary">mrpD</name>
    <name evidence="11" type="ORF">PSEWESI4_01408</name>
</gene>
<feature type="transmembrane region" description="Helical" evidence="9">
    <location>
        <begin position="6"/>
        <end position="24"/>
    </location>
</feature>
<evidence type="ECO:0000259" key="10">
    <source>
        <dbReference type="Pfam" id="PF00361"/>
    </source>
</evidence>
<organism evidence="11 12">
    <name type="scientific">Zestomonas carbonaria</name>
    <dbReference type="NCBI Taxonomy" id="2762745"/>
    <lineage>
        <taxon>Bacteria</taxon>
        <taxon>Pseudomonadati</taxon>
        <taxon>Pseudomonadota</taxon>
        <taxon>Gammaproteobacteria</taxon>
        <taxon>Pseudomonadales</taxon>
        <taxon>Pseudomonadaceae</taxon>
        <taxon>Zestomonas</taxon>
    </lineage>
</organism>
<dbReference type="Pfam" id="PF00361">
    <property type="entry name" value="Proton_antipo_M"/>
    <property type="match status" value="1"/>
</dbReference>
<evidence type="ECO:0000256" key="3">
    <source>
        <dbReference type="ARBA" id="ARBA00022475"/>
    </source>
</evidence>
<dbReference type="RefSeq" id="WP_235978887.1">
    <property type="nucleotide sequence ID" value="NZ_CAJFCI010000030.1"/>
</dbReference>
<dbReference type="AlphaFoldDB" id="A0A7U7EMF6"/>
<feature type="transmembrane region" description="Helical" evidence="9">
    <location>
        <begin position="337"/>
        <end position="356"/>
    </location>
</feature>
<dbReference type="EMBL" id="CAJFCI010000030">
    <property type="protein sequence ID" value="CAD5107137.1"/>
    <property type="molecule type" value="Genomic_DNA"/>
</dbReference>
<feature type="transmembrane region" description="Helical" evidence="9">
    <location>
        <begin position="392"/>
        <end position="415"/>
    </location>
</feature>
<comment type="subcellular location">
    <subcellularLocation>
        <location evidence="1">Cell membrane</location>
        <topology evidence="1">Multi-pass membrane protein</topology>
    </subcellularLocation>
    <subcellularLocation>
        <location evidence="7">Membrane</location>
        <topology evidence="7">Multi-pass membrane protein</topology>
    </subcellularLocation>
</comment>
<keyword evidence="5 9" id="KW-1133">Transmembrane helix</keyword>
<feature type="transmembrane region" description="Helical" evidence="9">
    <location>
        <begin position="114"/>
        <end position="131"/>
    </location>
</feature>
<dbReference type="InterPro" id="IPR050586">
    <property type="entry name" value="CPA3_Na-H_Antiporter_D"/>
</dbReference>
<evidence type="ECO:0000256" key="5">
    <source>
        <dbReference type="ARBA" id="ARBA00022989"/>
    </source>
</evidence>
<feature type="transmembrane region" description="Helical" evidence="9">
    <location>
        <begin position="88"/>
        <end position="107"/>
    </location>
</feature>
<feature type="domain" description="NADH:quinone oxidoreductase/Mrp antiporter transmembrane" evidence="10">
    <location>
        <begin position="134"/>
        <end position="438"/>
    </location>
</feature>
<feature type="transmembrane region" description="Helical" evidence="9">
    <location>
        <begin position="36"/>
        <end position="54"/>
    </location>
</feature>
<feature type="transmembrane region" description="Helical" evidence="9">
    <location>
        <begin position="137"/>
        <end position="155"/>
    </location>
</feature>
<evidence type="ECO:0000256" key="8">
    <source>
        <dbReference type="SAM" id="MobiDB-lite"/>
    </source>
</evidence>
<evidence type="ECO:0000256" key="6">
    <source>
        <dbReference type="ARBA" id="ARBA00023136"/>
    </source>
</evidence>
<reference evidence="11 12" key="1">
    <citation type="submission" date="2020-08" db="EMBL/GenBank/DDBJ databases">
        <authorList>
            <person name="Criscuolo A."/>
        </authorList>
    </citation>
    <scope>NUCLEOTIDE SEQUENCE [LARGE SCALE GENOMIC DNA]</scope>
    <source>
        <strain evidence="11">CIP111764</strain>
    </source>
</reference>
<dbReference type="NCBIfam" id="NF009309">
    <property type="entry name" value="PRK12666.1"/>
    <property type="match status" value="1"/>
</dbReference>
<comment type="similarity">
    <text evidence="2">Belongs to the CPA3 antiporters (TC 2.A.63) subunit D family.</text>
</comment>
<evidence type="ECO:0000256" key="9">
    <source>
        <dbReference type="SAM" id="Phobius"/>
    </source>
</evidence>
<feature type="transmembrane region" description="Helical" evidence="9">
    <location>
        <begin position="442"/>
        <end position="467"/>
    </location>
</feature>
<proteinExistence type="inferred from homology"/>
<evidence type="ECO:0000313" key="11">
    <source>
        <dbReference type="EMBL" id="CAD5107137.1"/>
    </source>
</evidence>
<evidence type="ECO:0000313" key="12">
    <source>
        <dbReference type="Proteomes" id="UP000583387"/>
    </source>
</evidence>
<feature type="transmembrane region" description="Helical" evidence="9">
    <location>
        <begin position="245"/>
        <end position="264"/>
    </location>
</feature>
<feature type="compositionally biased region" description="Polar residues" evidence="8">
    <location>
        <begin position="537"/>
        <end position="546"/>
    </location>
</feature>
<feature type="transmembrane region" description="Helical" evidence="9">
    <location>
        <begin position="488"/>
        <end position="510"/>
    </location>
</feature>
<feature type="transmembrane region" description="Helical" evidence="9">
    <location>
        <begin position="167"/>
        <end position="190"/>
    </location>
</feature>
<dbReference type="PANTHER" id="PTHR42703:SF1">
    <property type="entry name" value="NA(+)_H(+) ANTIPORTER SUBUNIT D1"/>
    <property type="match status" value="1"/>
</dbReference>
<feature type="transmembrane region" description="Helical" evidence="9">
    <location>
        <begin position="311"/>
        <end position="331"/>
    </location>
</feature>
<dbReference type="InterPro" id="IPR001750">
    <property type="entry name" value="ND/Mrp_TM"/>
</dbReference>
<keyword evidence="3" id="KW-1003">Cell membrane</keyword>
<feature type="transmembrane region" description="Helical" evidence="9">
    <location>
        <begin position="218"/>
        <end position="238"/>
    </location>
</feature>
<evidence type="ECO:0000256" key="7">
    <source>
        <dbReference type="RuleBase" id="RU000320"/>
    </source>
</evidence>
<feature type="transmembrane region" description="Helical" evidence="9">
    <location>
        <begin position="284"/>
        <end position="304"/>
    </location>
</feature>
<comment type="caution">
    <text evidence="11">The sequence shown here is derived from an EMBL/GenBank/DDBJ whole genome shotgun (WGS) entry which is preliminary data.</text>
</comment>
<sequence length="557" mass="58813">MSGWQQHLIILPILIPLFAAVALVPMDETRRRSKVAIGVVAVLLQLAVALYWVVVADRVEGSAPAAVYLLANWDSPVAISLALDRLNALMLLLNAVLAIAALIFAAAKWDRVGVHFHVLFQLLLMGINGAFLTNDLFNLFVFFEVMLAASYGLLLHGSGRVRVKAGLHYIAVNLVASSIFLVGVALMYSASGTLNMADMAYKVATLGAADRQLFETGAAVLAVAFLIKSAIWPLNFWLPASYGAAVAPVSAIFAIMTKVGFYVLLRLWLLVFGESAGVSSSFGAAWLVGLGLITLGYAIFGMLAATNFKRFAGFSVIASAGTLLTAIPLGGSQGTAAALYYLLASTLAVAAFYLLVDLLDRIRDFSASLLAVTIESFEAEGMILPEESEVGVAIPAAMAFLALSFGLCLLVLSGLPPLSGFVGKFALLVSALGSEAGSAMQYAVWLFVILLVVAGFAATLTLTRLGIQLFWVPERHKKPRLRLAEAGPLTALIGLTVLITLAAGPVLGYLQRAADALHAPAAYIEGVLGALPKDRQATPSQHSSLLSGEHEDEGARL</sequence>
<name>A0A7U7EMF6_9GAMM</name>
<evidence type="ECO:0000256" key="1">
    <source>
        <dbReference type="ARBA" id="ARBA00004651"/>
    </source>
</evidence>
<feature type="region of interest" description="Disordered" evidence="8">
    <location>
        <begin position="535"/>
        <end position="557"/>
    </location>
</feature>
<keyword evidence="6 9" id="KW-0472">Membrane</keyword>
<dbReference type="GO" id="GO:0005886">
    <property type="term" value="C:plasma membrane"/>
    <property type="evidence" value="ECO:0007669"/>
    <property type="project" value="UniProtKB-SubCell"/>
</dbReference>
<evidence type="ECO:0000256" key="4">
    <source>
        <dbReference type="ARBA" id="ARBA00022692"/>
    </source>
</evidence>
<accession>A0A7U7EMF6</accession>
<dbReference type="Proteomes" id="UP000583387">
    <property type="component" value="Unassembled WGS sequence"/>
</dbReference>
<keyword evidence="4 7" id="KW-0812">Transmembrane</keyword>
<keyword evidence="12" id="KW-1185">Reference proteome</keyword>
<protein>
    <submittedName>
        <fullName evidence="11">Na(+)/H(+) antiporter subunit D</fullName>
    </submittedName>
</protein>
<evidence type="ECO:0000256" key="2">
    <source>
        <dbReference type="ARBA" id="ARBA00005346"/>
    </source>
</evidence>
<dbReference type="PANTHER" id="PTHR42703">
    <property type="entry name" value="NADH DEHYDROGENASE"/>
    <property type="match status" value="1"/>
</dbReference>